<evidence type="ECO:0000256" key="6">
    <source>
        <dbReference type="ARBA" id="ARBA00022777"/>
    </source>
</evidence>
<keyword evidence="9" id="KW-0175">Coiled coil</keyword>
<dbReference type="PANTHER" id="PTHR24421">
    <property type="entry name" value="NITRATE/NITRITE SENSOR PROTEIN NARX-RELATED"/>
    <property type="match status" value="1"/>
</dbReference>
<dbReference type="GO" id="GO:0016020">
    <property type="term" value="C:membrane"/>
    <property type="evidence" value="ECO:0007669"/>
    <property type="project" value="InterPro"/>
</dbReference>
<evidence type="ECO:0000313" key="13">
    <source>
        <dbReference type="Proteomes" id="UP000316096"/>
    </source>
</evidence>
<keyword evidence="10" id="KW-0812">Transmembrane</keyword>
<keyword evidence="7" id="KW-0067">ATP-binding</keyword>
<dbReference type="CDD" id="cd16917">
    <property type="entry name" value="HATPase_UhpB-NarQ-NarX-like"/>
    <property type="match status" value="1"/>
</dbReference>
<evidence type="ECO:0000256" key="8">
    <source>
        <dbReference type="ARBA" id="ARBA00023012"/>
    </source>
</evidence>
<sequence length="379" mass="40452">MSRWSPERPRPADVVLTVTVGVFAGLGAWGTSSWQLPPVRPIDTAGYALAVLASAALIARRSWPLQVLAVSTTAAACYLALSYPFGPPFLAMGLAMYFVAAHLPWRRSVAVCLLACTAVITAVLIAARGRLLPSVPVMLAGGIGWLVLPCAVGIVLRIGRDDVAQSREEEARRKAYEERLRIARKIHEVAGERLAAINMQSAVALYVADKRPSQTHETLNAIKQDSKEALEQLRATLGMLSQESEHSAPRRPMPGLREVAALISTMNDSGLQVEVVVKGTGGGLTAAVDLAAYRIVQQSLANVLRDASSTTATVLIDYAGESVCLEITDDRQGPAGESDFATVAGMRQRANAVGGELTVEPRPEGGFQVRTLLPLRART</sequence>
<evidence type="ECO:0000256" key="10">
    <source>
        <dbReference type="SAM" id="Phobius"/>
    </source>
</evidence>
<dbReference type="GO" id="GO:0000155">
    <property type="term" value="F:phosphorelay sensor kinase activity"/>
    <property type="evidence" value="ECO:0007669"/>
    <property type="project" value="InterPro"/>
</dbReference>
<dbReference type="OrthoDB" id="227596at2"/>
<keyword evidence="6 12" id="KW-0418">Kinase</keyword>
<reference evidence="12 13" key="1">
    <citation type="submission" date="2019-06" db="EMBL/GenBank/DDBJ databases">
        <title>Sequencing the genomes of 1000 actinobacteria strains.</title>
        <authorList>
            <person name="Klenk H.-P."/>
        </authorList>
    </citation>
    <scope>NUCLEOTIDE SEQUENCE [LARGE SCALE GENOMIC DNA]</scope>
    <source>
        <strain evidence="12 13">DSM 102200</strain>
    </source>
</reference>
<dbReference type="EC" id="2.7.13.3" evidence="2"/>
<keyword evidence="10" id="KW-0472">Membrane</keyword>
<comment type="caution">
    <text evidence="12">The sequence shown here is derived from an EMBL/GenBank/DDBJ whole genome shotgun (WGS) entry which is preliminary data.</text>
</comment>
<feature type="transmembrane region" description="Helical" evidence="10">
    <location>
        <begin position="12"/>
        <end position="32"/>
    </location>
</feature>
<organism evidence="12 13">
    <name type="scientific">Actinoallomurus bryophytorum</name>
    <dbReference type="NCBI Taxonomy" id="1490222"/>
    <lineage>
        <taxon>Bacteria</taxon>
        <taxon>Bacillati</taxon>
        <taxon>Actinomycetota</taxon>
        <taxon>Actinomycetes</taxon>
        <taxon>Streptosporangiales</taxon>
        <taxon>Thermomonosporaceae</taxon>
        <taxon>Actinoallomurus</taxon>
    </lineage>
</organism>
<dbReference type="GO" id="GO:0046983">
    <property type="term" value="F:protein dimerization activity"/>
    <property type="evidence" value="ECO:0007669"/>
    <property type="project" value="InterPro"/>
</dbReference>
<dbReference type="Gene3D" id="1.20.5.1930">
    <property type="match status" value="1"/>
</dbReference>
<keyword evidence="13" id="KW-1185">Reference proteome</keyword>
<keyword evidence="10" id="KW-1133">Transmembrane helix</keyword>
<dbReference type="GO" id="GO:0005524">
    <property type="term" value="F:ATP binding"/>
    <property type="evidence" value="ECO:0007669"/>
    <property type="project" value="UniProtKB-KW"/>
</dbReference>
<accession>A0A543CUP5</accession>
<keyword evidence="5" id="KW-0547">Nucleotide-binding</keyword>
<dbReference type="SUPFAM" id="SSF55874">
    <property type="entry name" value="ATPase domain of HSP90 chaperone/DNA topoisomerase II/histidine kinase"/>
    <property type="match status" value="1"/>
</dbReference>
<evidence type="ECO:0000256" key="7">
    <source>
        <dbReference type="ARBA" id="ARBA00022840"/>
    </source>
</evidence>
<evidence type="ECO:0000256" key="3">
    <source>
        <dbReference type="ARBA" id="ARBA00022553"/>
    </source>
</evidence>
<feature type="coiled-coil region" evidence="9">
    <location>
        <begin position="216"/>
        <end position="243"/>
    </location>
</feature>
<dbReference type="InterPro" id="IPR011712">
    <property type="entry name" value="Sig_transdc_His_kin_sub3_dim/P"/>
</dbReference>
<dbReference type="EMBL" id="VFOZ01000001">
    <property type="protein sequence ID" value="TQM00834.1"/>
    <property type="molecule type" value="Genomic_DNA"/>
</dbReference>
<dbReference type="Pfam" id="PF07730">
    <property type="entry name" value="HisKA_3"/>
    <property type="match status" value="1"/>
</dbReference>
<feature type="transmembrane region" description="Helical" evidence="10">
    <location>
        <begin position="44"/>
        <end position="60"/>
    </location>
</feature>
<keyword evidence="4" id="KW-0808">Transferase</keyword>
<evidence type="ECO:0000313" key="12">
    <source>
        <dbReference type="EMBL" id="TQM00834.1"/>
    </source>
</evidence>
<evidence type="ECO:0000256" key="1">
    <source>
        <dbReference type="ARBA" id="ARBA00000085"/>
    </source>
</evidence>
<evidence type="ECO:0000256" key="2">
    <source>
        <dbReference type="ARBA" id="ARBA00012438"/>
    </source>
</evidence>
<dbReference type="RefSeq" id="WP_141960686.1">
    <property type="nucleotide sequence ID" value="NZ_VFOZ01000001.1"/>
</dbReference>
<name>A0A543CUP5_9ACTN</name>
<evidence type="ECO:0000256" key="5">
    <source>
        <dbReference type="ARBA" id="ARBA00022741"/>
    </source>
</evidence>
<dbReference type="AlphaFoldDB" id="A0A543CUP5"/>
<gene>
    <name evidence="12" type="ORF">FB559_6557</name>
</gene>
<dbReference type="InterPro" id="IPR036890">
    <property type="entry name" value="HATPase_C_sf"/>
</dbReference>
<comment type="catalytic activity">
    <reaction evidence="1">
        <text>ATP + protein L-histidine = ADP + protein N-phospho-L-histidine.</text>
        <dbReference type="EC" id="2.7.13.3"/>
    </reaction>
</comment>
<feature type="transmembrane region" description="Helical" evidence="10">
    <location>
        <begin position="105"/>
        <end position="125"/>
    </location>
</feature>
<dbReference type="PANTHER" id="PTHR24421:SF10">
    <property type="entry name" value="NITRATE_NITRITE SENSOR PROTEIN NARQ"/>
    <property type="match status" value="1"/>
</dbReference>
<evidence type="ECO:0000256" key="9">
    <source>
        <dbReference type="SAM" id="Coils"/>
    </source>
</evidence>
<feature type="transmembrane region" description="Helical" evidence="10">
    <location>
        <begin position="137"/>
        <end position="158"/>
    </location>
</feature>
<dbReference type="InterPro" id="IPR050482">
    <property type="entry name" value="Sensor_HK_TwoCompSys"/>
</dbReference>
<evidence type="ECO:0000256" key="4">
    <source>
        <dbReference type="ARBA" id="ARBA00022679"/>
    </source>
</evidence>
<dbReference type="Proteomes" id="UP000316096">
    <property type="component" value="Unassembled WGS sequence"/>
</dbReference>
<evidence type="ECO:0000259" key="11">
    <source>
        <dbReference type="Pfam" id="PF07730"/>
    </source>
</evidence>
<keyword evidence="3" id="KW-0597">Phosphoprotein</keyword>
<protein>
    <recommendedName>
        <fullName evidence="2">histidine kinase</fullName>
        <ecNumber evidence="2">2.7.13.3</ecNumber>
    </recommendedName>
</protein>
<dbReference type="Gene3D" id="3.30.565.10">
    <property type="entry name" value="Histidine kinase-like ATPase, C-terminal domain"/>
    <property type="match status" value="1"/>
</dbReference>
<proteinExistence type="predicted"/>
<keyword evidence="8" id="KW-0902">Two-component regulatory system</keyword>
<feature type="domain" description="Signal transduction histidine kinase subgroup 3 dimerisation and phosphoacceptor" evidence="11">
    <location>
        <begin position="178"/>
        <end position="242"/>
    </location>
</feature>